<dbReference type="InterPro" id="IPR034660">
    <property type="entry name" value="DinB/YfiT-like"/>
</dbReference>
<protein>
    <submittedName>
        <fullName evidence="2">Maleylpyruvate isomerase family mycothiol-dependent enzyme</fullName>
    </submittedName>
</protein>
<dbReference type="GO" id="GO:0016853">
    <property type="term" value="F:isomerase activity"/>
    <property type="evidence" value="ECO:0007669"/>
    <property type="project" value="UniProtKB-KW"/>
</dbReference>
<dbReference type="Pfam" id="PF11716">
    <property type="entry name" value="MDMPI_N"/>
    <property type="match status" value="1"/>
</dbReference>
<reference evidence="2 3" key="1">
    <citation type="submission" date="2020-08" db="EMBL/GenBank/DDBJ databases">
        <title>Streptomyces sp. PSKA01 genome sequencing and assembly.</title>
        <authorList>
            <person name="Mandal S."/>
            <person name="Maiti P.K."/>
            <person name="Das P."/>
        </authorList>
    </citation>
    <scope>NUCLEOTIDE SEQUENCE [LARGE SCALE GENOMIC DNA]</scope>
    <source>
        <strain evidence="2 3">PSKA01</strain>
    </source>
</reference>
<evidence type="ECO:0000259" key="1">
    <source>
        <dbReference type="Pfam" id="PF11716"/>
    </source>
</evidence>
<dbReference type="AlphaFoldDB" id="A0A7X1IY92"/>
<dbReference type="RefSeq" id="WP_186279768.1">
    <property type="nucleotide sequence ID" value="NZ_JACMSF010000001.1"/>
</dbReference>
<evidence type="ECO:0000313" key="3">
    <source>
        <dbReference type="Proteomes" id="UP000584670"/>
    </source>
</evidence>
<accession>A0A7X1IY92</accession>
<dbReference type="InterPro" id="IPR017517">
    <property type="entry name" value="Maleyloyr_isom"/>
</dbReference>
<dbReference type="SUPFAM" id="SSF109854">
    <property type="entry name" value="DinB/YfiT-like putative metalloenzymes"/>
    <property type="match status" value="1"/>
</dbReference>
<proteinExistence type="predicted"/>
<comment type="caution">
    <text evidence="2">The sequence shown here is derived from an EMBL/GenBank/DDBJ whole genome shotgun (WGS) entry which is preliminary data.</text>
</comment>
<dbReference type="SUPFAM" id="SSF55718">
    <property type="entry name" value="SCP-like"/>
    <property type="match status" value="1"/>
</dbReference>
<feature type="domain" description="Mycothiol-dependent maleylpyruvate isomerase metal-binding" evidence="1">
    <location>
        <begin position="21"/>
        <end position="145"/>
    </location>
</feature>
<keyword evidence="2" id="KW-0413">Isomerase</keyword>
<name>A0A7X1IY92_9ACTN</name>
<keyword evidence="2" id="KW-0670">Pyruvate</keyword>
<evidence type="ECO:0000313" key="2">
    <source>
        <dbReference type="EMBL" id="MBC2900095.1"/>
    </source>
</evidence>
<organism evidence="2 3">
    <name type="scientific">Streptomyces cupreus</name>
    <dbReference type="NCBI Taxonomy" id="2759956"/>
    <lineage>
        <taxon>Bacteria</taxon>
        <taxon>Bacillati</taxon>
        <taxon>Actinomycetota</taxon>
        <taxon>Actinomycetes</taxon>
        <taxon>Kitasatosporales</taxon>
        <taxon>Streptomycetaceae</taxon>
        <taxon>Streptomyces</taxon>
    </lineage>
</organism>
<gene>
    <name evidence="2" type="ORF">H4N64_00435</name>
</gene>
<dbReference type="Gene3D" id="3.30.1050.20">
    <property type="match status" value="1"/>
</dbReference>
<dbReference type="InterPro" id="IPR024344">
    <property type="entry name" value="MDMPI_metal-binding"/>
</dbReference>
<dbReference type="InterPro" id="IPR036527">
    <property type="entry name" value="SCP2_sterol-bd_dom_sf"/>
</dbReference>
<keyword evidence="3" id="KW-1185">Reference proteome</keyword>
<dbReference type="Gene3D" id="1.20.120.450">
    <property type="entry name" value="dinb family like domain"/>
    <property type="match status" value="1"/>
</dbReference>
<dbReference type="NCBIfam" id="TIGR03083">
    <property type="entry name" value="maleylpyruvate isomerase family mycothiol-dependent enzyme"/>
    <property type="match status" value="1"/>
</dbReference>
<sequence>MPRTFDDARRWARLGTELFLGAAGAGLGEPSALPGWTRAHLVAHVAANADALGNLVHWAATGEPTPMYASPEERATVIERGRALRAAELSAWLRDSADALEKGMAALGEEQWGAQVVTAQGRTVPATEVPWLRSREVCVHAVDLANGVSFADLPADFLTALCDDVVAKLAAAPGPAASLRAPGAAWELPGHGETALVTGELHEIAAYLTGREAIPAAPTLGAWL</sequence>
<dbReference type="EMBL" id="JACMSF010000001">
    <property type="protein sequence ID" value="MBC2900095.1"/>
    <property type="molecule type" value="Genomic_DNA"/>
</dbReference>
<dbReference type="GO" id="GO:0046872">
    <property type="term" value="F:metal ion binding"/>
    <property type="evidence" value="ECO:0007669"/>
    <property type="project" value="InterPro"/>
</dbReference>
<dbReference type="Proteomes" id="UP000584670">
    <property type="component" value="Unassembled WGS sequence"/>
</dbReference>